<name>A0A7Z0X1G0_9BACI</name>
<dbReference type="InterPro" id="IPR049366">
    <property type="entry name" value="RGL11_C"/>
</dbReference>
<dbReference type="InterPro" id="IPR034641">
    <property type="entry name" value="RGL11"/>
</dbReference>
<dbReference type="Pfam" id="PF18370">
    <property type="entry name" value="RGI_lyase"/>
    <property type="match status" value="1"/>
</dbReference>
<sequence length="628" mass="69810">MGEKDVHAAAERVRPVKSTAKPRQMERLNRGLVAVKTKKGVFLSWRLLGTDPEETAFNLYRNGHRINSTPVSSSTNFLDKHGNGESVYYVTKVLGDQEVEQSHKTAVWQKPYLDVPLNKPDGGTTPDGVQYTYSANDASIGDLDGDGEYEIVLKWDPSNSKDNAHNGYTGEVIIDAYKLNGTFMWRIHLGKNIRAGAHYTQLMVYDLDGDGKAEIAMKTADGTVDGTGRVIGDPAADYRNENGRILDGPEYLSIFHGETGRELATVNYDPPRGRLEDWGDRYGNRMDRFLAGIAYLDGERPSLVMTRGYYTRTVLAAYNFRDGKLTKLWTFDSDKPGNEGYAGQGNHSLSVADVDDDGKDEIVYGAMAVDHDGTGLYTTGLGHGDAMHVSDLDPDRPGLEVFQVHEDPRLPYGLSFRDAGTGEILWGVPADTDVGRGMAAHIDPRYKGSLVWAIDPPGNEGKSYGLYTSKGEKLSDAAPASANFGIWWDGDLLRELLDHDWKEPAGIPKIDKWDYHSGRLVNLLTADGTLSNNWTKGTPVLQANLFGDWREDVVFRTARSDALRIYTTTELTEHRFYTFMHDPVYRLGVAWQNVAYNQPPHPGFYLGTGMDKPPRPNIYTAPCKKHEE</sequence>
<proteinExistence type="predicted"/>
<evidence type="ECO:0000313" key="5">
    <source>
        <dbReference type="Proteomes" id="UP000185604"/>
    </source>
</evidence>
<dbReference type="Proteomes" id="UP000185604">
    <property type="component" value="Unassembled WGS sequence"/>
</dbReference>
<dbReference type="AlphaFoldDB" id="A0A7Z0X1G0"/>
<protein>
    <submittedName>
        <fullName evidence="4">Putative rhamnogalacturonan lyase in rhamnose utilization cluster</fullName>
    </submittedName>
</protein>
<dbReference type="CDD" id="cd10318">
    <property type="entry name" value="RGL11"/>
    <property type="match status" value="1"/>
</dbReference>
<feature type="domain" description="Rhamnogalacturonan I lyase beta-sheet" evidence="2">
    <location>
        <begin position="23"/>
        <end position="108"/>
    </location>
</feature>
<dbReference type="SUPFAM" id="SSF69318">
    <property type="entry name" value="Integrin alpha N-terminal domain"/>
    <property type="match status" value="1"/>
</dbReference>
<dbReference type="EMBL" id="LKPO01000003">
    <property type="protein sequence ID" value="OLF97954.1"/>
    <property type="molecule type" value="Genomic_DNA"/>
</dbReference>
<comment type="caution">
    <text evidence="4">The sequence shown here is derived from an EMBL/GenBank/DDBJ whole genome shotgun (WGS) entry which is preliminary data.</text>
</comment>
<dbReference type="PANTHER" id="PTHR43118">
    <property type="entry name" value="RHAMNOGALACTURONAN LYASE (EUROFUNG)"/>
    <property type="match status" value="1"/>
</dbReference>
<dbReference type="PANTHER" id="PTHR43118:SF1">
    <property type="entry name" value="RHAMNOGALACTURONAN LYASE (EUROFUNG)"/>
    <property type="match status" value="1"/>
</dbReference>
<evidence type="ECO:0000256" key="1">
    <source>
        <dbReference type="SAM" id="MobiDB-lite"/>
    </source>
</evidence>
<dbReference type="Pfam" id="PF21348">
    <property type="entry name" value="RGL11_C"/>
    <property type="match status" value="1"/>
</dbReference>
<evidence type="ECO:0000313" key="4">
    <source>
        <dbReference type="EMBL" id="OLF97954.1"/>
    </source>
</evidence>
<keyword evidence="4" id="KW-0456">Lyase</keyword>
<evidence type="ECO:0000259" key="2">
    <source>
        <dbReference type="Pfam" id="PF18370"/>
    </source>
</evidence>
<evidence type="ECO:0000259" key="3">
    <source>
        <dbReference type="Pfam" id="PF21348"/>
    </source>
</evidence>
<gene>
    <name evidence="4" type="ORF">B4121_0581</name>
</gene>
<feature type="region of interest" description="Disordered" evidence="1">
    <location>
        <begin position="1"/>
        <end position="21"/>
    </location>
</feature>
<dbReference type="RefSeq" id="WP_035338900.1">
    <property type="nucleotide sequence ID" value="NZ_AP023088.1"/>
</dbReference>
<feature type="domain" description="Rhamnogalacturonan lyase family 11 C-terminal" evidence="3">
    <location>
        <begin position="112"/>
        <end position="616"/>
    </location>
</feature>
<dbReference type="GO" id="GO:0016829">
    <property type="term" value="F:lyase activity"/>
    <property type="evidence" value="ECO:0007669"/>
    <property type="project" value="UniProtKB-KW"/>
</dbReference>
<dbReference type="InterPro" id="IPR013783">
    <property type="entry name" value="Ig-like_fold"/>
</dbReference>
<feature type="compositionally biased region" description="Basic and acidic residues" evidence="1">
    <location>
        <begin position="1"/>
        <end position="14"/>
    </location>
</feature>
<organism evidence="4 5">
    <name type="scientific">Bacillus paralicheniformis</name>
    <dbReference type="NCBI Taxonomy" id="1648923"/>
    <lineage>
        <taxon>Bacteria</taxon>
        <taxon>Bacillati</taxon>
        <taxon>Bacillota</taxon>
        <taxon>Bacilli</taxon>
        <taxon>Bacillales</taxon>
        <taxon>Bacillaceae</taxon>
        <taxon>Bacillus</taxon>
    </lineage>
</organism>
<dbReference type="InterPro" id="IPR028994">
    <property type="entry name" value="Integrin_alpha_N"/>
</dbReference>
<accession>A0A7Z0X1G0</accession>
<dbReference type="Gene3D" id="2.60.40.10">
    <property type="entry name" value="Immunoglobulins"/>
    <property type="match status" value="1"/>
</dbReference>
<dbReference type="InterPro" id="IPR041624">
    <property type="entry name" value="RGI_lyase"/>
</dbReference>
<reference evidence="4 5" key="1">
    <citation type="journal article" date="2016" name="Front. Microbiol.">
        <title>High-Level Heat Resistance of Spores of Bacillus amyloliquefaciens and Bacillus licheniformis Results from the Presence of a spoVA Operon in a Tn1546 Transposon.</title>
        <authorList>
            <person name="Berendsen E.M."/>
            <person name="Koning R.A."/>
            <person name="Boekhorst J."/>
            <person name="de Jong A."/>
            <person name="Kuipers O.P."/>
            <person name="Wells-Bennik M.H."/>
        </authorList>
    </citation>
    <scope>NUCLEOTIDE SEQUENCE [LARGE SCALE GENOMIC DNA]</scope>
    <source>
        <strain evidence="4 5">B4121</strain>
    </source>
</reference>